<dbReference type="RefSeq" id="WP_242331926.1">
    <property type="nucleotide sequence ID" value="NZ_CP071872.1"/>
</dbReference>
<evidence type="ECO:0000256" key="1">
    <source>
        <dbReference type="SAM" id="MobiDB-lite"/>
    </source>
</evidence>
<proteinExistence type="predicted"/>
<feature type="compositionally biased region" description="Basic residues" evidence="1">
    <location>
        <begin position="89"/>
        <end position="101"/>
    </location>
</feature>
<protein>
    <submittedName>
        <fullName evidence="3">IS110 family transposase</fullName>
    </submittedName>
</protein>
<keyword evidence="4" id="KW-1185">Reference proteome</keyword>
<gene>
    <name evidence="3" type="ORF">J4032_18480</name>
</gene>
<dbReference type="PANTHER" id="PTHR33055:SF16">
    <property type="entry name" value="TRANSPOSASE FOR INSERTION SEQUENCE ELEMENT IS1547"/>
    <property type="match status" value="1"/>
</dbReference>
<dbReference type="PANTHER" id="PTHR33055">
    <property type="entry name" value="TRANSPOSASE FOR INSERTION SEQUENCE ELEMENT IS1111A"/>
    <property type="match status" value="1"/>
</dbReference>
<feature type="domain" description="Transposase IS116/IS110/IS902 C-terminal" evidence="2">
    <location>
        <begin position="40"/>
        <end position="96"/>
    </location>
</feature>
<reference evidence="3 4" key="1">
    <citation type="submission" date="2021-03" db="EMBL/GenBank/DDBJ databases">
        <title>Complete genome of Streptomyces formicae strain 1H-GS9 (DSM 100524).</title>
        <authorList>
            <person name="Atanasov K.E."/>
            <person name="Altabella T."/>
            <person name="Ferrer A."/>
        </authorList>
    </citation>
    <scope>NUCLEOTIDE SEQUENCE [LARGE SCALE GENOMIC DNA]</scope>
    <source>
        <strain evidence="3 4">1H-GS9</strain>
    </source>
</reference>
<dbReference type="InterPro" id="IPR003346">
    <property type="entry name" value="Transposase_20"/>
</dbReference>
<accession>A0ABY3WQZ1</accession>
<dbReference type="EMBL" id="CP071872">
    <property type="protein sequence ID" value="UNM13212.1"/>
    <property type="molecule type" value="Genomic_DNA"/>
</dbReference>
<evidence type="ECO:0000259" key="2">
    <source>
        <dbReference type="Pfam" id="PF02371"/>
    </source>
</evidence>
<dbReference type="InterPro" id="IPR047650">
    <property type="entry name" value="Transpos_IS110"/>
</dbReference>
<feature type="region of interest" description="Disordered" evidence="1">
    <location>
        <begin position="80"/>
        <end position="101"/>
    </location>
</feature>
<name>A0ABY3WQZ1_9ACTN</name>
<dbReference type="Proteomes" id="UP000828924">
    <property type="component" value="Chromosome"/>
</dbReference>
<sequence>MPDDISRLIAALDDVRRLTRRVKDLDKQVPGLLAVLGCTLAEICGVGTVSAMELLVEVAEPCRFRTEAQFARWCGAAPLAVSSGEGHGRARRHRPGRGGNR</sequence>
<organism evidence="3 4">
    <name type="scientific">Streptomyces formicae</name>
    <dbReference type="NCBI Taxonomy" id="1616117"/>
    <lineage>
        <taxon>Bacteria</taxon>
        <taxon>Bacillati</taxon>
        <taxon>Actinomycetota</taxon>
        <taxon>Actinomycetes</taxon>
        <taxon>Kitasatosporales</taxon>
        <taxon>Streptomycetaceae</taxon>
        <taxon>Streptomyces</taxon>
    </lineage>
</organism>
<evidence type="ECO:0000313" key="3">
    <source>
        <dbReference type="EMBL" id="UNM13212.1"/>
    </source>
</evidence>
<evidence type="ECO:0000313" key="4">
    <source>
        <dbReference type="Proteomes" id="UP000828924"/>
    </source>
</evidence>
<dbReference type="Pfam" id="PF02371">
    <property type="entry name" value="Transposase_20"/>
    <property type="match status" value="1"/>
</dbReference>